<gene>
    <name evidence="2" type="ORF">L195_g064077</name>
</gene>
<organism evidence="2 3">
    <name type="scientific">Trifolium pratense</name>
    <name type="common">Red clover</name>
    <dbReference type="NCBI Taxonomy" id="57577"/>
    <lineage>
        <taxon>Eukaryota</taxon>
        <taxon>Viridiplantae</taxon>
        <taxon>Streptophyta</taxon>
        <taxon>Embryophyta</taxon>
        <taxon>Tracheophyta</taxon>
        <taxon>Spermatophyta</taxon>
        <taxon>Magnoliopsida</taxon>
        <taxon>eudicotyledons</taxon>
        <taxon>Gunneridae</taxon>
        <taxon>Pentapetalae</taxon>
        <taxon>rosids</taxon>
        <taxon>fabids</taxon>
        <taxon>Fabales</taxon>
        <taxon>Fabaceae</taxon>
        <taxon>Papilionoideae</taxon>
        <taxon>50 kb inversion clade</taxon>
        <taxon>NPAAA clade</taxon>
        <taxon>Hologalegina</taxon>
        <taxon>IRL clade</taxon>
        <taxon>Trifolieae</taxon>
        <taxon>Trifolium</taxon>
    </lineage>
</organism>
<evidence type="ECO:0000313" key="2">
    <source>
        <dbReference type="EMBL" id="PNX68653.1"/>
    </source>
</evidence>
<accession>A0A2K3KQX0</accession>
<dbReference type="Proteomes" id="UP000236291">
    <property type="component" value="Unassembled WGS sequence"/>
</dbReference>
<name>A0A2K3KQX0_TRIPR</name>
<comment type="caution">
    <text evidence="2">The sequence shown here is derived from an EMBL/GenBank/DDBJ whole genome shotgun (WGS) entry which is preliminary data.</text>
</comment>
<reference evidence="2 3" key="1">
    <citation type="journal article" date="2014" name="Am. J. Bot.">
        <title>Genome assembly and annotation for red clover (Trifolium pratense; Fabaceae).</title>
        <authorList>
            <person name="Istvanek J."/>
            <person name="Jaros M."/>
            <person name="Krenek A."/>
            <person name="Repkova J."/>
        </authorList>
    </citation>
    <scope>NUCLEOTIDE SEQUENCE [LARGE SCALE GENOMIC DNA]</scope>
    <source>
        <strain evidence="3">cv. Tatra</strain>
        <tissue evidence="2">Young leaves</tissue>
    </source>
</reference>
<feature type="region of interest" description="Disordered" evidence="1">
    <location>
        <begin position="1"/>
        <end position="27"/>
    </location>
</feature>
<evidence type="ECO:0000256" key="1">
    <source>
        <dbReference type="SAM" id="MobiDB-lite"/>
    </source>
</evidence>
<reference evidence="2 3" key="2">
    <citation type="journal article" date="2017" name="Front. Plant Sci.">
        <title>Gene Classification and Mining of Molecular Markers Useful in Red Clover (Trifolium pratense) Breeding.</title>
        <authorList>
            <person name="Istvanek J."/>
            <person name="Dluhosova J."/>
            <person name="Dluhos P."/>
            <person name="Patkova L."/>
            <person name="Nedelnik J."/>
            <person name="Repkova J."/>
        </authorList>
    </citation>
    <scope>NUCLEOTIDE SEQUENCE [LARGE SCALE GENOMIC DNA]</scope>
    <source>
        <strain evidence="3">cv. Tatra</strain>
        <tissue evidence="2">Young leaves</tissue>
    </source>
</reference>
<sequence>MHHEPCNRRQGQPAISIYLRHDPAKKG</sequence>
<feature type="non-terminal residue" evidence="2">
    <location>
        <position position="27"/>
    </location>
</feature>
<dbReference type="AlphaFoldDB" id="A0A2K3KQX0"/>
<proteinExistence type="predicted"/>
<dbReference type="EMBL" id="ASHM01231955">
    <property type="protein sequence ID" value="PNX68653.1"/>
    <property type="molecule type" value="Genomic_DNA"/>
</dbReference>
<protein>
    <submittedName>
        <fullName evidence="2">Uncharacterized protein</fullName>
    </submittedName>
</protein>
<evidence type="ECO:0000313" key="3">
    <source>
        <dbReference type="Proteomes" id="UP000236291"/>
    </source>
</evidence>